<proteinExistence type="inferred from homology"/>
<dbReference type="InterPro" id="IPR013210">
    <property type="entry name" value="LRR_N_plant-typ"/>
</dbReference>
<dbReference type="SUPFAM" id="SSF52058">
    <property type="entry name" value="L domain-like"/>
    <property type="match status" value="1"/>
</dbReference>
<keyword evidence="15" id="KW-1185">Reference proteome</keyword>
<evidence type="ECO:0000256" key="12">
    <source>
        <dbReference type="SAM" id="Phobius"/>
    </source>
</evidence>
<dbReference type="InterPro" id="IPR003591">
    <property type="entry name" value="Leu-rich_rpt_typical-subtyp"/>
</dbReference>
<accession>A0AAN9T0G5</accession>
<dbReference type="AlphaFoldDB" id="A0AAN9T0G5"/>
<comment type="caution">
    <text evidence="14">The sequence shown here is derived from an EMBL/GenBank/DDBJ whole genome shotgun (WGS) entry which is preliminary data.</text>
</comment>
<comment type="similarity">
    <text evidence="2">Belongs to the RLP family.</text>
</comment>
<feature type="domain" description="Leucine-rich repeat-containing N-terminal plant-type" evidence="13">
    <location>
        <begin position="43"/>
        <end position="81"/>
    </location>
</feature>
<dbReference type="InterPro" id="IPR032675">
    <property type="entry name" value="LRR_dom_sf"/>
</dbReference>
<keyword evidence="11" id="KW-0325">Glycoprotein</keyword>
<evidence type="ECO:0000256" key="1">
    <source>
        <dbReference type="ARBA" id="ARBA00004251"/>
    </source>
</evidence>
<keyword evidence="10" id="KW-0675">Receptor</keyword>
<sequence length="1068" mass="120116">MNASCVTMDASLLSIKFKFLIICLLCTIIFNSVMCDSKIHCNEKDMNTLLRFKQGVIDPSGVLFSWLPKLDCCQWTGVSCDNITGRVTQLNLPCHAYQPTIVTIGERDNKAHCLTGEFSLVLLELEFFIYLNLRNNDFKSIQYDSMGSQKCNNLSKGNSSHLCGNSTNLLHLDLSFNYDLLVDDLNWISRISSLQYLNLGGVLLHKEIDWLHSVTMLPSLVELHLNSCQLENIYPFLQYVNFTSLQVLDLADNNFVSYFPSWLFNLSCDISYIDLSYNQIHGQLSKTLPNLKSLKSLVLAHNYLKGPIPNWLGQLSQLQRLDLSNNFFSGPIPVTLGNLSSLVSLILNTNDLNGNLPNSVGQLSNLQSLLLAENFFTGNVSERNLLSFSKLRSFSISSPYLIFDFDPEWVPSFQLLHIYLGYVRDKLPAWLYTQSSLIDLKILDSTASFEPLDKFWKFATQLEILYLVNNTIDGDISNVLLSSKLVWLVSNNLKGGMPRISPEVVVLCIYNNSLSGSIAPLLCHNMTDKSNLVDLEMGYNHLSGELTDCWKDWKSLVHIDLEYNNLTGKIPYTMGSLSNLRFLYLASNKLFGVVPCSLKNCKNLRILDIGHNNLSGLIPSWLGSSLQGLKLRSNQFSGIIPTELCQLDSLMVMDFASNRLSGPIPNCLHNITTMFSAYASTLGVGFTFYSPNFSFDMRCTITLLIKGNELEYYTLMNAIDLSSNDLSGSVPLEIYMLNRLQSLNLSHNQLMGTIPQEIGKMEMLESIDLSRNQFTGKIPESMAGLHYLGVLNLSFNNFIGKIPPGTQLGSTNLSYIGNPGLCGPPLTKICPQDEESSNTKLIGEDDGSDKSEIYSSFYMGLGIGFAVGFLEIGTIFFNRRCRLAYFRFLSQMYDYVIQMKKALFGKQLNSHSTHIFHISRHKLKKSWRDNLTQTSYQFEKSASKMKVETQEMLNVVHLPIGLEPYLIGLMTTPTSHKVLAKSNKRLVTLKRDDWSFVLTHHRFHMPSLPLRCKIALFSSLAPLLLSNAATPHCMKPRKFAGLYLSESRSPTTGNHRTVSSLPSWVLVL</sequence>
<evidence type="ECO:0000259" key="13">
    <source>
        <dbReference type="Pfam" id="PF08263"/>
    </source>
</evidence>
<keyword evidence="9 12" id="KW-0472">Membrane</keyword>
<keyword evidence="3" id="KW-1003">Cell membrane</keyword>
<organism evidence="14 15">
    <name type="scientific">Psophocarpus tetragonolobus</name>
    <name type="common">Winged bean</name>
    <name type="synonym">Dolichos tetragonolobus</name>
    <dbReference type="NCBI Taxonomy" id="3891"/>
    <lineage>
        <taxon>Eukaryota</taxon>
        <taxon>Viridiplantae</taxon>
        <taxon>Streptophyta</taxon>
        <taxon>Embryophyta</taxon>
        <taxon>Tracheophyta</taxon>
        <taxon>Spermatophyta</taxon>
        <taxon>Magnoliopsida</taxon>
        <taxon>eudicotyledons</taxon>
        <taxon>Gunneridae</taxon>
        <taxon>Pentapetalae</taxon>
        <taxon>rosids</taxon>
        <taxon>fabids</taxon>
        <taxon>Fabales</taxon>
        <taxon>Fabaceae</taxon>
        <taxon>Papilionoideae</taxon>
        <taxon>50 kb inversion clade</taxon>
        <taxon>NPAAA clade</taxon>
        <taxon>indigoferoid/millettioid clade</taxon>
        <taxon>Phaseoleae</taxon>
        <taxon>Psophocarpus</taxon>
    </lineage>
</organism>
<dbReference type="InterPro" id="IPR046956">
    <property type="entry name" value="RLP23-like"/>
</dbReference>
<gene>
    <name evidence="14" type="ORF">VNO78_02816</name>
</gene>
<evidence type="ECO:0000256" key="10">
    <source>
        <dbReference type="ARBA" id="ARBA00023170"/>
    </source>
</evidence>
<keyword evidence="8 12" id="KW-1133">Transmembrane helix</keyword>
<keyword evidence="6" id="KW-0732">Signal</keyword>
<evidence type="ECO:0000256" key="4">
    <source>
        <dbReference type="ARBA" id="ARBA00022614"/>
    </source>
</evidence>
<dbReference type="GO" id="GO:0005886">
    <property type="term" value="C:plasma membrane"/>
    <property type="evidence" value="ECO:0007669"/>
    <property type="project" value="UniProtKB-SubCell"/>
</dbReference>
<feature type="transmembrane region" description="Helical" evidence="12">
    <location>
        <begin position="857"/>
        <end position="877"/>
    </location>
</feature>
<keyword evidence="7" id="KW-0677">Repeat</keyword>
<evidence type="ECO:0000256" key="5">
    <source>
        <dbReference type="ARBA" id="ARBA00022692"/>
    </source>
</evidence>
<keyword evidence="5 12" id="KW-0812">Transmembrane</keyword>
<evidence type="ECO:0000256" key="7">
    <source>
        <dbReference type="ARBA" id="ARBA00022737"/>
    </source>
</evidence>
<dbReference type="EMBL" id="JAYMYS010000001">
    <property type="protein sequence ID" value="KAK7411383.1"/>
    <property type="molecule type" value="Genomic_DNA"/>
</dbReference>
<dbReference type="FunFam" id="3.80.10.10:FF:000383">
    <property type="entry name" value="Leucine-rich repeat receptor protein kinase EMS1"/>
    <property type="match status" value="1"/>
</dbReference>
<name>A0AAN9T0G5_PSOTE</name>
<dbReference type="SUPFAM" id="SSF52047">
    <property type="entry name" value="RNI-like"/>
    <property type="match status" value="1"/>
</dbReference>
<dbReference type="InterPro" id="IPR001611">
    <property type="entry name" value="Leu-rich_rpt"/>
</dbReference>
<dbReference type="FunFam" id="3.80.10.10:FF:000095">
    <property type="entry name" value="LRR receptor-like serine/threonine-protein kinase GSO1"/>
    <property type="match status" value="1"/>
</dbReference>
<reference evidence="14 15" key="1">
    <citation type="submission" date="2024-01" db="EMBL/GenBank/DDBJ databases">
        <title>The genomes of 5 underutilized Papilionoideae crops provide insights into root nodulation and disease resistanc.</title>
        <authorList>
            <person name="Jiang F."/>
        </authorList>
    </citation>
    <scope>NUCLEOTIDE SEQUENCE [LARGE SCALE GENOMIC DNA]</scope>
    <source>
        <strain evidence="14">DUOXIRENSHENG_FW03</strain>
        <tissue evidence="14">Leaves</tissue>
    </source>
</reference>
<dbReference type="PANTHER" id="PTHR48063">
    <property type="entry name" value="LRR RECEPTOR-LIKE KINASE"/>
    <property type="match status" value="1"/>
</dbReference>
<protein>
    <recommendedName>
        <fullName evidence="13">Leucine-rich repeat-containing N-terminal plant-type domain-containing protein</fullName>
    </recommendedName>
</protein>
<evidence type="ECO:0000256" key="9">
    <source>
        <dbReference type="ARBA" id="ARBA00023136"/>
    </source>
</evidence>
<dbReference type="SMART" id="SM00369">
    <property type="entry name" value="LRR_TYP"/>
    <property type="match status" value="7"/>
</dbReference>
<evidence type="ECO:0000256" key="11">
    <source>
        <dbReference type="ARBA" id="ARBA00023180"/>
    </source>
</evidence>
<dbReference type="Pfam" id="PF13855">
    <property type="entry name" value="LRR_8"/>
    <property type="match status" value="3"/>
</dbReference>
<evidence type="ECO:0000256" key="2">
    <source>
        <dbReference type="ARBA" id="ARBA00009592"/>
    </source>
</evidence>
<dbReference type="Pfam" id="PF00560">
    <property type="entry name" value="LRR_1"/>
    <property type="match status" value="3"/>
</dbReference>
<evidence type="ECO:0000256" key="8">
    <source>
        <dbReference type="ARBA" id="ARBA00022989"/>
    </source>
</evidence>
<dbReference type="Gene3D" id="3.80.10.10">
    <property type="entry name" value="Ribonuclease Inhibitor"/>
    <property type="match status" value="2"/>
</dbReference>
<dbReference type="PANTHER" id="PTHR48063:SF52">
    <property type="entry name" value="LRR RECEPTOR-LIKE KINASE FAMILY PROTEIN"/>
    <property type="match status" value="1"/>
</dbReference>
<dbReference type="Proteomes" id="UP001386955">
    <property type="component" value="Unassembled WGS sequence"/>
</dbReference>
<evidence type="ECO:0000313" key="15">
    <source>
        <dbReference type="Proteomes" id="UP001386955"/>
    </source>
</evidence>
<comment type="subcellular location">
    <subcellularLocation>
        <location evidence="1">Cell membrane</location>
        <topology evidence="1">Single-pass type I membrane protein</topology>
    </subcellularLocation>
</comment>
<dbReference type="Pfam" id="PF08263">
    <property type="entry name" value="LRRNT_2"/>
    <property type="match status" value="1"/>
</dbReference>
<keyword evidence="4" id="KW-0433">Leucine-rich repeat</keyword>
<evidence type="ECO:0000313" key="14">
    <source>
        <dbReference type="EMBL" id="KAK7411383.1"/>
    </source>
</evidence>
<dbReference type="FunFam" id="3.80.10.10:FF:000111">
    <property type="entry name" value="LRR receptor-like serine/threonine-protein kinase ERECTA"/>
    <property type="match status" value="1"/>
</dbReference>
<evidence type="ECO:0000256" key="6">
    <source>
        <dbReference type="ARBA" id="ARBA00022729"/>
    </source>
</evidence>
<evidence type="ECO:0000256" key="3">
    <source>
        <dbReference type="ARBA" id="ARBA00022475"/>
    </source>
</evidence>